<evidence type="ECO:0000256" key="5">
    <source>
        <dbReference type="ARBA" id="ARBA00022801"/>
    </source>
</evidence>
<organism evidence="12 13">
    <name type="scientific">Hydrogenoanaerobacterium saccharovorans</name>
    <dbReference type="NCBI Taxonomy" id="474960"/>
    <lineage>
        <taxon>Bacteria</taxon>
        <taxon>Bacillati</taxon>
        <taxon>Bacillota</taxon>
        <taxon>Clostridia</taxon>
        <taxon>Eubacteriales</taxon>
        <taxon>Oscillospiraceae</taxon>
        <taxon>Hydrogenoanaerobacterium</taxon>
    </lineage>
</organism>
<dbReference type="HAMAP" id="MF_00942">
    <property type="entry name" value="Nth"/>
    <property type="match status" value="1"/>
</dbReference>
<dbReference type="Pfam" id="PF00730">
    <property type="entry name" value="HhH-GPD"/>
    <property type="match status" value="1"/>
</dbReference>
<dbReference type="Proteomes" id="UP000724149">
    <property type="component" value="Unassembled WGS sequence"/>
</dbReference>
<proteinExistence type="inferred from homology"/>
<dbReference type="NCBIfam" id="TIGR01083">
    <property type="entry name" value="nth"/>
    <property type="match status" value="1"/>
</dbReference>
<name>A0ABS2GQB8_9FIRM</name>
<evidence type="ECO:0000256" key="10">
    <source>
        <dbReference type="HAMAP-Rule" id="MF_00942"/>
    </source>
</evidence>
<dbReference type="EC" id="4.2.99.18" evidence="10"/>
<keyword evidence="10" id="KW-0456">Lyase</keyword>
<keyword evidence="5 10" id="KW-0378">Hydrolase</keyword>
<dbReference type="CDD" id="cd00056">
    <property type="entry name" value="ENDO3c"/>
    <property type="match status" value="1"/>
</dbReference>
<feature type="binding site" evidence="10">
    <location>
        <position position="204"/>
    </location>
    <ligand>
        <name>[4Fe-4S] cluster</name>
        <dbReference type="ChEBI" id="CHEBI:49883"/>
    </ligand>
</feature>
<dbReference type="InterPro" id="IPR003651">
    <property type="entry name" value="Endonuclease3_FeS-loop_motif"/>
</dbReference>
<evidence type="ECO:0000256" key="7">
    <source>
        <dbReference type="ARBA" id="ARBA00023014"/>
    </source>
</evidence>
<dbReference type="SMART" id="SM00525">
    <property type="entry name" value="FES"/>
    <property type="match status" value="1"/>
</dbReference>
<keyword evidence="8 10" id="KW-0234">DNA repair</keyword>
<dbReference type="Pfam" id="PF00633">
    <property type="entry name" value="HHH"/>
    <property type="match status" value="1"/>
</dbReference>
<keyword evidence="3 10" id="KW-0479">Metal-binding</keyword>
<evidence type="ECO:0000256" key="9">
    <source>
        <dbReference type="ARBA" id="ARBA00023295"/>
    </source>
</evidence>
<dbReference type="InterPro" id="IPR023170">
    <property type="entry name" value="HhH_base_excis_C"/>
</dbReference>
<evidence type="ECO:0000256" key="2">
    <source>
        <dbReference type="ARBA" id="ARBA00022485"/>
    </source>
</evidence>
<feature type="binding site" evidence="10">
    <location>
        <position position="195"/>
    </location>
    <ligand>
        <name>[4Fe-4S] cluster</name>
        <dbReference type="ChEBI" id="CHEBI:49883"/>
    </ligand>
</feature>
<dbReference type="GO" id="GO:0004519">
    <property type="term" value="F:endonuclease activity"/>
    <property type="evidence" value="ECO:0007669"/>
    <property type="project" value="UniProtKB-KW"/>
</dbReference>
<keyword evidence="6 10" id="KW-0408">Iron</keyword>
<dbReference type="PANTHER" id="PTHR10359">
    <property type="entry name" value="A/G-SPECIFIC ADENINE GLYCOSYLASE/ENDONUCLEASE III"/>
    <property type="match status" value="1"/>
</dbReference>
<comment type="catalytic activity">
    <reaction evidence="10">
        <text>2'-deoxyribonucleotide-(2'-deoxyribose 5'-phosphate)-2'-deoxyribonucleotide-DNA = a 3'-end 2'-deoxyribonucleotide-(2,3-dehydro-2,3-deoxyribose 5'-phosphate)-DNA + a 5'-end 5'-phospho-2'-deoxyribonucleoside-DNA + H(+)</text>
        <dbReference type="Rhea" id="RHEA:66592"/>
        <dbReference type="Rhea" id="RHEA-COMP:13180"/>
        <dbReference type="Rhea" id="RHEA-COMP:16897"/>
        <dbReference type="Rhea" id="RHEA-COMP:17067"/>
        <dbReference type="ChEBI" id="CHEBI:15378"/>
        <dbReference type="ChEBI" id="CHEBI:136412"/>
        <dbReference type="ChEBI" id="CHEBI:157695"/>
        <dbReference type="ChEBI" id="CHEBI:167181"/>
        <dbReference type="EC" id="4.2.99.18"/>
    </reaction>
</comment>
<evidence type="ECO:0000256" key="4">
    <source>
        <dbReference type="ARBA" id="ARBA00022763"/>
    </source>
</evidence>
<feature type="domain" description="HhH-GPD" evidence="11">
    <location>
        <begin position="39"/>
        <end position="186"/>
    </location>
</feature>
<evidence type="ECO:0000313" key="12">
    <source>
        <dbReference type="EMBL" id="MBM6923683.1"/>
    </source>
</evidence>
<evidence type="ECO:0000259" key="11">
    <source>
        <dbReference type="SMART" id="SM00478"/>
    </source>
</evidence>
<keyword evidence="13" id="KW-1185">Reference proteome</keyword>
<keyword evidence="7 10" id="KW-0411">Iron-sulfur</keyword>
<sequence length="218" mass="24566">MTKKERALLAIELLKQVYPDAICSLDYEKPHELLISTRLAAQCTDARVNIVTKDLYQKYQSLEDFASADLAELEEMVRPCGFYHTKAKDIIAMSQMLLDQYDGVLPDTVEELTKLPGVGRKTANLIVGDIYHKPAIVCDTHCIRITNLLGLTTGKDPAKVEDQLRKLLPPEESNDFCHRTVLFGREYCKARAPRCEECPISAACKHYADTHKSPRPSD</sequence>
<evidence type="ECO:0000256" key="8">
    <source>
        <dbReference type="ARBA" id="ARBA00023204"/>
    </source>
</evidence>
<dbReference type="PANTHER" id="PTHR10359:SF18">
    <property type="entry name" value="ENDONUCLEASE III"/>
    <property type="match status" value="1"/>
</dbReference>
<evidence type="ECO:0000256" key="6">
    <source>
        <dbReference type="ARBA" id="ARBA00023004"/>
    </source>
</evidence>
<evidence type="ECO:0000256" key="3">
    <source>
        <dbReference type="ARBA" id="ARBA00022723"/>
    </source>
</evidence>
<feature type="binding site" evidence="10">
    <location>
        <position position="188"/>
    </location>
    <ligand>
        <name>[4Fe-4S] cluster</name>
        <dbReference type="ChEBI" id="CHEBI:49883"/>
    </ligand>
</feature>
<keyword evidence="10" id="KW-0238">DNA-binding</keyword>
<dbReference type="InterPro" id="IPR003265">
    <property type="entry name" value="HhH-GPD_domain"/>
</dbReference>
<keyword evidence="12" id="KW-0540">Nuclease</keyword>
<evidence type="ECO:0000313" key="13">
    <source>
        <dbReference type="Proteomes" id="UP000724149"/>
    </source>
</evidence>
<comment type="caution">
    <text evidence="12">The sequence shown here is derived from an EMBL/GenBank/DDBJ whole genome shotgun (WGS) entry which is preliminary data.</text>
</comment>
<dbReference type="Gene3D" id="1.10.340.30">
    <property type="entry name" value="Hypothetical protein, domain 2"/>
    <property type="match status" value="1"/>
</dbReference>
<reference evidence="12 13" key="1">
    <citation type="journal article" date="2021" name="Sci. Rep.">
        <title>The distribution of antibiotic resistance genes in chicken gut microbiota commensals.</title>
        <authorList>
            <person name="Juricova H."/>
            <person name="Matiasovicova J."/>
            <person name="Kubasova T."/>
            <person name="Cejkova D."/>
            <person name="Rychlik I."/>
        </authorList>
    </citation>
    <scope>NUCLEOTIDE SEQUENCE [LARGE SCALE GENOMIC DNA]</scope>
    <source>
        <strain evidence="12 13">An564</strain>
    </source>
</reference>
<keyword evidence="12" id="KW-0255">Endonuclease</keyword>
<comment type="function">
    <text evidence="10">DNA repair enzyme that has both DNA N-glycosylase activity and AP-lyase activity. The DNA N-glycosylase activity releases various damaged pyrimidines from DNA by cleaving the N-glycosidic bond, leaving an AP (apurinic/apyrimidinic) site. The AP-lyase activity cleaves the phosphodiester bond 3' to the AP site by a beta-elimination, leaving a 3'-terminal unsaturated sugar and a product with a terminal 5'-phosphate.</text>
</comment>
<dbReference type="SMART" id="SM00478">
    <property type="entry name" value="ENDO3c"/>
    <property type="match status" value="1"/>
</dbReference>
<gene>
    <name evidence="10 12" type="primary">nth</name>
    <name evidence="12" type="ORF">H9X81_08275</name>
</gene>
<evidence type="ECO:0000256" key="1">
    <source>
        <dbReference type="ARBA" id="ARBA00008343"/>
    </source>
</evidence>
<dbReference type="Gene3D" id="1.10.1670.10">
    <property type="entry name" value="Helix-hairpin-Helix base-excision DNA repair enzymes (C-terminal)"/>
    <property type="match status" value="1"/>
</dbReference>
<comment type="cofactor">
    <cofactor evidence="10">
        <name>[4Fe-4S] cluster</name>
        <dbReference type="ChEBI" id="CHEBI:49883"/>
    </cofactor>
    <text evidence="10">Binds 1 [4Fe-4S] cluster.</text>
</comment>
<dbReference type="InterPro" id="IPR011257">
    <property type="entry name" value="DNA_glycosylase"/>
</dbReference>
<dbReference type="InterPro" id="IPR000445">
    <property type="entry name" value="HhH_motif"/>
</dbReference>
<dbReference type="SUPFAM" id="SSF48150">
    <property type="entry name" value="DNA-glycosylase"/>
    <property type="match status" value="1"/>
</dbReference>
<comment type="similarity">
    <text evidence="1 10">Belongs to the Nth/MutY family.</text>
</comment>
<keyword evidence="4 10" id="KW-0227">DNA damage</keyword>
<dbReference type="InterPro" id="IPR005759">
    <property type="entry name" value="Nth"/>
</dbReference>
<keyword evidence="9 10" id="KW-0326">Glycosidase</keyword>
<dbReference type="RefSeq" id="WP_204721190.1">
    <property type="nucleotide sequence ID" value="NZ_JACSNR010000007.1"/>
</dbReference>
<accession>A0ABS2GQB8</accession>
<protein>
    <recommendedName>
        <fullName evidence="10">Endonuclease III</fullName>
        <ecNumber evidence="10">4.2.99.18</ecNumber>
    </recommendedName>
    <alternativeName>
        <fullName evidence="10">DNA-(apurinic or apyrimidinic site) lyase</fullName>
    </alternativeName>
</protein>
<keyword evidence="2 10" id="KW-0004">4Fe-4S</keyword>
<dbReference type="EMBL" id="JACSNR010000007">
    <property type="protein sequence ID" value="MBM6923683.1"/>
    <property type="molecule type" value="Genomic_DNA"/>
</dbReference>
<dbReference type="PIRSF" id="PIRSF001435">
    <property type="entry name" value="Nth"/>
    <property type="match status" value="1"/>
</dbReference>
<feature type="binding site" evidence="10">
    <location>
        <position position="198"/>
    </location>
    <ligand>
        <name>[4Fe-4S] cluster</name>
        <dbReference type="ChEBI" id="CHEBI:49883"/>
    </ligand>
</feature>